<keyword evidence="3" id="KW-1185">Reference proteome</keyword>
<accession>A0A409W6X8</accession>
<dbReference type="EMBL" id="NHTK01005763">
    <property type="protein sequence ID" value="PPQ74299.1"/>
    <property type="molecule type" value="Genomic_DNA"/>
</dbReference>
<protein>
    <submittedName>
        <fullName evidence="2">Uncharacterized protein</fullName>
    </submittedName>
</protein>
<dbReference type="AlphaFoldDB" id="A0A409W6X8"/>
<feature type="compositionally biased region" description="Basic and acidic residues" evidence="1">
    <location>
        <begin position="105"/>
        <end position="117"/>
    </location>
</feature>
<evidence type="ECO:0000313" key="2">
    <source>
        <dbReference type="EMBL" id="PPQ74299.1"/>
    </source>
</evidence>
<feature type="region of interest" description="Disordered" evidence="1">
    <location>
        <begin position="72"/>
        <end position="139"/>
    </location>
</feature>
<dbReference type="InParanoid" id="A0A409W6X8"/>
<dbReference type="Proteomes" id="UP000284842">
    <property type="component" value="Unassembled WGS sequence"/>
</dbReference>
<evidence type="ECO:0000256" key="1">
    <source>
        <dbReference type="SAM" id="MobiDB-lite"/>
    </source>
</evidence>
<comment type="caution">
    <text evidence="2">The sequence shown here is derived from an EMBL/GenBank/DDBJ whole genome shotgun (WGS) entry which is preliminary data.</text>
</comment>
<name>A0A409W6X8_9AGAR</name>
<feature type="compositionally biased region" description="Polar residues" evidence="1">
    <location>
        <begin position="21"/>
        <end position="34"/>
    </location>
</feature>
<organism evidence="2 3">
    <name type="scientific">Panaeolus cyanescens</name>
    <dbReference type="NCBI Taxonomy" id="181874"/>
    <lineage>
        <taxon>Eukaryota</taxon>
        <taxon>Fungi</taxon>
        <taxon>Dikarya</taxon>
        <taxon>Basidiomycota</taxon>
        <taxon>Agaricomycotina</taxon>
        <taxon>Agaricomycetes</taxon>
        <taxon>Agaricomycetidae</taxon>
        <taxon>Agaricales</taxon>
        <taxon>Agaricineae</taxon>
        <taxon>Galeropsidaceae</taxon>
        <taxon>Panaeolus</taxon>
    </lineage>
</organism>
<feature type="region of interest" description="Disordered" evidence="1">
    <location>
        <begin position="1"/>
        <end position="48"/>
    </location>
</feature>
<sequence length="139" mass="14871">MSKRNKSGNASSAKRPVPVSPSDNTGSNISQRVNAPTKKMKHDSEQEMSFTYVTPSSISILLVIQSGAVTPERACSDDDDIPQSILHGGQRASSRVRTPSAKARYMTEGRGNDRGRSNDGTGSGDDYSEGTPVRATLRT</sequence>
<reference evidence="2 3" key="1">
    <citation type="journal article" date="2018" name="Evol. Lett.">
        <title>Horizontal gene cluster transfer increased hallucinogenic mushroom diversity.</title>
        <authorList>
            <person name="Reynolds H.T."/>
            <person name="Vijayakumar V."/>
            <person name="Gluck-Thaler E."/>
            <person name="Korotkin H.B."/>
            <person name="Matheny P.B."/>
            <person name="Slot J.C."/>
        </authorList>
    </citation>
    <scope>NUCLEOTIDE SEQUENCE [LARGE SCALE GENOMIC DNA]</scope>
    <source>
        <strain evidence="2 3">2629</strain>
    </source>
</reference>
<proteinExistence type="predicted"/>
<evidence type="ECO:0000313" key="3">
    <source>
        <dbReference type="Proteomes" id="UP000284842"/>
    </source>
</evidence>
<gene>
    <name evidence="2" type="ORF">CVT24_001335</name>
</gene>